<name>A0A370WV91_9GAMM</name>
<dbReference type="PROSITE" id="PS50850">
    <property type="entry name" value="MFS"/>
    <property type="match status" value="1"/>
</dbReference>
<dbReference type="Proteomes" id="UP000255334">
    <property type="component" value="Unassembled WGS sequence"/>
</dbReference>
<evidence type="ECO:0000256" key="4">
    <source>
        <dbReference type="ARBA" id="ARBA00022475"/>
    </source>
</evidence>
<dbReference type="Pfam" id="PF07690">
    <property type="entry name" value="MFS_1"/>
    <property type="match status" value="1"/>
</dbReference>
<dbReference type="InterPro" id="IPR004638">
    <property type="entry name" value="EmrB-like"/>
</dbReference>
<dbReference type="PANTHER" id="PTHR42718">
    <property type="entry name" value="MAJOR FACILITATOR SUPERFAMILY MULTIDRUG TRANSPORTER MFSC"/>
    <property type="match status" value="1"/>
</dbReference>
<evidence type="ECO:0000256" key="3">
    <source>
        <dbReference type="ARBA" id="ARBA00022448"/>
    </source>
</evidence>
<feature type="transmembrane region" description="Helical" evidence="8">
    <location>
        <begin position="358"/>
        <end position="380"/>
    </location>
</feature>
<dbReference type="CDD" id="cd17321">
    <property type="entry name" value="MFS_MMR_MDR_like"/>
    <property type="match status" value="1"/>
</dbReference>
<feature type="transmembrane region" description="Helical" evidence="8">
    <location>
        <begin position="170"/>
        <end position="188"/>
    </location>
</feature>
<accession>A0A370WV91</accession>
<keyword evidence="5 8" id="KW-0812">Transmembrane</keyword>
<dbReference type="InterPro" id="IPR011701">
    <property type="entry name" value="MFS"/>
</dbReference>
<gene>
    <name evidence="10" type="ORF">DWU99_19995</name>
</gene>
<dbReference type="InterPro" id="IPR036259">
    <property type="entry name" value="MFS_trans_sf"/>
</dbReference>
<organism evidence="10 11">
    <name type="scientific">Dyella psychrodurans</name>
    <dbReference type="NCBI Taxonomy" id="1927960"/>
    <lineage>
        <taxon>Bacteria</taxon>
        <taxon>Pseudomonadati</taxon>
        <taxon>Pseudomonadota</taxon>
        <taxon>Gammaproteobacteria</taxon>
        <taxon>Lysobacterales</taxon>
        <taxon>Rhodanobacteraceae</taxon>
        <taxon>Dyella</taxon>
    </lineage>
</organism>
<keyword evidence="4" id="KW-1003">Cell membrane</keyword>
<feature type="transmembrane region" description="Helical" evidence="8">
    <location>
        <begin position="401"/>
        <end position="419"/>
    </location>
</feature>
<comment type="caution">
    <text evidence="10">The sequence shown here is derived from an EMBL/GenBank/DDBJ whole genome shotgun (WGS) entry which is preliminary data.</text>
</comment>
<feature type="transmembrane region" description="Helical" evidence="8">
    <location>
        <begin position="21"/>
        <end position="39"/>
    </location>
</feature>
<evidence type="ECO:0000256" key="2">
    <source>
        <dbReference type="ARBA" id="ARBA00008537"/>
    </source>
</evidence>
<keyword evidence="3" id="KW-0813">Transport</keyword>
<sequence length="467" mass="49351">MDQRPLRRSIARVTTATSFGWAMAQLDVTIVNVALPRIATDLHASVAGLQWVVDAYALSFAVLLLSMGYLGDRLGSRKVYLGGMALFGIASMLCGCATDIAWLIAGRALQGVGAAAMLPCSLALLNHATAHEHTTRARAIGWWTAVGSISIAAGPIIGGLLMSVTSWRSIFFVNVPVCVVGAWFALLVPETERHVQHKHFDLRGQWLAILAITGLTTAVIEAHPLGWTHPVVLACAATALLAGPLFVWVESRSPAPMLPLHFFKMPGFSAAVVYGMVMNLTYYGIVFLLSLYLQRVHGYSALRTGLAYLPLTATFFGVNVFSGWLVSRTGARLPMLLGALIDCAGFALFLLLGADSPYLLMLPAFALLPCGMGLGVPAMTTTVLSSVAKQASGTASGVLNSARQAAGAIGVAVFGALVGDSDSHIVAGLHLSALISVVLLLSIAMLALRYIAPVLIARHDKFDAVDY</sequence>
<dbReference type="NCBIfam" id="TIGR00711">
    <property type="entry name" value="efflux_EmrB"/>
    <property type="match status" value="1"/>
</dbReference>
<dbReference type="OrthoDB" id="2412976at2"/>
<feature type="transmembrane region" description="Helical" evidence="8">
    <location>
        <begin position="305"/>
        <end position="326"/>
    </location>
</feature>
<evidence type="ECO:0000256" key="1">
    <source>
        <dbReference type="ARBA" id="ARBA00004651"/>
    </source>
</evidence>
<feature type="transmembrane region" description="Helical" evidence="8">
    <location>
        <begin position="333"/>
        <end position="352"/>
    </location>
</feature>
<dbReference type="RefSeq" id="WP_115479866.1">
    <property type="nucleotide sequence ID" value="NZ_QRBF01000011.1"/>
</dbReference>
<dbReference type="AlphaFoldDB" id="A0A370WV91"/>
<feature type="transmembrane region" description="Helical" evidence="8">
    <location>
        <begin position="425"/>
        <end position="448"/>
    </location>
</feature>
<feature type="transmembrane region" description="Helical" evidence="8">
    <location>
        <begin position="140"/>
        <end position="164"/>
    </location>
</feature>
<protein>
    <submittedName>
        <fullName evidence="10">MFS transporter</fullName>
    </submittedName>
</protein>
<evidence type="ECO:0000256" key="6">
    <source>
        <dbReference type="ARBA" id="ARBA00022989"/>
    </source>
</evidence>
<evidence type="ECO:0000256" key="5">
    <source>
        <dbReference type="ARBA" id="ARBA00022692"/>
    </source>
</evidence>
<feature type="transmembrane region" description="Helical" evidence="8">
    <location>
        <begin position="270"/>
        <end position="293"/>
    </location>
</feature>
<keyword evidence="11" id="KW-1185">Reference proteome</keyword>
<dbReference type="SUPFAM" id="SSF103473">
    <property type="entry name" value="MFS general substrate transporter"/>
    <property type="match status" value="1"/>
</dbReference>
<feature type="transmembrane region" description="Helical" evidence="8">
    <location>
        <begin position="51"/>
        <end position="71"/>
    </location>
</feature>
<dbReference type="GO" id="GO:0022857">
    <property type="term" value="F:transmembrane transporter activity"/>
    <property type="evidence" value="ECO:0007669"/>
    <property type="project" value="InterPro"/>
</dbReference>
<dbReference type="Gene3D" id="1.20.1720.10">
    <property type="entry name" value="Multidrug resistance protein D"/>
    <property type="match status" value="1"/>
</dbReference>
<feature type="transmembrane region" description="Helical" evidence="8">
    <location>
        <begin position="83"/>
        <end position="105"/>
    </location>
</feature>
<feature type="transmembrane region" description="Helical" evidence="8">
    <location>
        <begin position="226"/>
        <end position="249"/>
    </location>
</feature>
<feature type="transmembrane region" description="Helical" evidence="8">
    <location>
        <begin position="200"/>
        <end position="220"/>
    </location>
</feature>
<evidence type="ECO:0000256" key="8">
    <source>
        <dbReference type="SAM" id="Phobius"/>
    </source>
</evidence>
<dbReference type="InterPro" id="IPR020846">
    <property type="entry name" value="MFS_dom"/>
</dbReference>
<proteinExistence type="inferred from homology"/>
<comment type="subcellular location">
    <subcellularLocation>
        <location evidence="1">Cell membrane</location>
        <topology evidence="1">Multi-pass membrane protein</topology>
    </subcellularLocation>
</comment>
<dbReference type="GO" id="GO:0005886">
    <property type="term" value="C:plasma membrane"/>
    <property type="evidence" value="ECO:0007669"/>
    <property type="project" value="UniProtKB-SubCell"/>
</dbReference>
<dbReference type="PANTHER" id="PTHR42718:SF9">
    <property type="entry name" value="MAJOR FACILITATOR SUPERFAMILY MULTIDRUG TRANSPORTER MFSC"/>
    <property type="match status" value="1"/>
</dbReference>
<feature type="transmembrane region" description="Helical" evidence="8">
    <location>
        <begin position="111"/>
        <end position="128"/>
    </location>
</feature>
<feature type="domain" description="Major facilitator superfamily (MFS) profile" evidence="9">
    <location>
        <begin position="13"/>
        <end position="461"/>
    </location>
</feature>
<keyword evidence="7 8" id="KW-0472">Membrane</keyword>
<keyword evidence="6 8" id="KW-1133">Transmembrane helix</keyword>
<dbReference type="Gene3D" id="1.20.1250.20">
    <property type="entry name" value="MFS general substrate transporter like domains"/>
    <property type="match status" value="1"/>
</dbReference>
<evidence type="ECO:0000313" key="10">
    <source>
        <dbReference type="EMBL" id="RDS80049.1"/>
    </source>
</evidence>
<comment type="similarity">
    <text evidence="2">Belongs to the major facilitator superfamily. EmrB family.</text>
</comment>
<reference evidence="10 11" key="1">
    <citation type="submission" date="2018-07" db="EMBL/GenBank/DDBJ databases">
        <title>Dyella monticola sp. nov. and Dyella psychrodurans sp. nov. isolated from monsoon evergreen broad-leaved forest soil of Dinghu Mountain, China.</title>
        <authorList>
            <person name="Gao Z."/>
            <person name="Qiu L."/>
        </authorList>
    </citation>
    <scope>NUCLEOTIDE SEQUENCE [LARGE SCALE GENOMIC DNA]</scope>
    <source>
        <strain evidence="10 11">4MSK11</strain>
    </source>
</reference>
<evidence type="ECO:0000313" key="11">
    <source>
        <dbReference type="Proteomes" id="UP000255334"/>
    </source>
</evidence>
<evidence type="ECO:0000259" key="9">
    <source>
        <dbReference type="PROSITE" id="PS50850"/>
    </source>
</evidence>
<dbReference type="EMBL" id="QRBF01000011">
    <property type="protein sequence ID" value="RDS80049.1"/>
    <property type="molecule type" value="Genomic_DNA"/>
</dbReference>
<evidence type="ECO:0000256" key="7">
    <source>
        <dbReference type="ARBA" id="ARBA00023136"/>
    </source>
</evidence>